<protein>
    <submittedName>
        <fullName evidence="2">Uncharacterized protein</fullName>
    </submittedName>
</protein>
<dbReference type="PANTHER" id="PTHR45744">
    <property type="entry name" value="TYROSINE AMINOTRANSFERASE"/>
    <property type="match status" value="1"/>
</dbReference>
<dbReference type="AlphaFoldDB" id="Q6K4T9"/>
<accession>Q6K4T9</accession>
<sequence length="171" mass="17847">MENGGGDASAAAWRFGAANPAMEAARSQSIRALVYRVYACLDRGDARSVAPLGHGDPAAFACFRAAPAATGAVVAAAASGAHNSYAPAAGIAEACRLGTKEVQAQVTYMGPSYQRGRRRQAEQWRASAAAEWRRARARPRAEKWAAGRVTSLDVSMSRLAGELSPAVANLT</sequence>
<dbReference type="EMBL" id="AP005532">
    <property type="protein sequence ID" value="BAD23348.1"/>
    <property type="molecule type" value="Genomic_DNA"/>
</dbReference>
<proteinExistence type="predicted"/>
<reference evidence="3" key="4">
    <citation type="journal article" date="2008" name="Nucleic Acids Res.">
        <title>The rice annotation project database (RAP-DB): 2008 update.</title>
        <authorList>
            <consortium name="The rice annotation project (RAP)"/>
        </authorList>
    </citation>
    <scope>GENOME REANNOTATION</scope>
    <source>
        <strain evidence="3">cv. Nipponbare</strain>
    </source>
</reference>
<evidence type="ECO:0000313" key="1">
    <source>
        <dbReference type="EMBL" id="BAD23254.1"/>
    </source>
</evidence>
<evidence type="ECO:0000313" key="2">
    <source>
        <dbReference type="EMBL" id="BAD23348.1"/>
    </source>
</evidence>
<dbReference type="PANTHER" id="PTHR45744:SF13">
    <property type="entry name" value="OS02G0302200 PROTEIN"/>
    <property type="match status" value="1"/>
</dbReference>
<organism evidence="2 3">
    <name type="scientific">Oryza sativa subsp. japonica</name>
    <name type="common">Rice</name>
    <dbReference type="NCBI Taxonomy" id="39947"/>
    <lineage>
        <taxon>Eukaryota</taxon>
        <taxon>Viridiplantae</taxon>
        <taxon>Streptophyta</taxon>
        <taxon>Embryophyta</taxon>
        <taxon>Tracheophyta</taxon>
        <taxon>Spermatophyta</taxon>
        <taxon>Magnoliopsida</taxon>
        <taxon>Liliopsida</taxon>
        <taxon>Poales</taxon>
        <taxon>Poaceae</taxon>
        <taxon>BOP clade</taxon>
        <taxon>Oryzoideae</taxon>
        <taxon>Oryzeae</taxon>
        <taxon>Oryzinae</taxon>
        <taxon>Oryza</taxon>
        <taxon>Oryza sativa</taxon>
    </lineage>
</organism>
<reference evidence="1" key="1">
    <citation type="submission" date="2002-05" db="EMBL/GenBank/DDBJ databases">
        <title>Oryza sativa nipponbare(GA3) genomic DNA, chromosome 2, PAC clone:P0477B05.</title>
        <authorList>
            <person name="Sasaki T."/>
            <person name="Matsumoto T."/>
            <person name="Katayose Y."/>
        </authorList>
    </citation>
    <scope>NUCLEOTIDE SEQUENCE</scope>
</reference>
<gene>
    <name evidence="2" type="ORF">OSJNBa0010K08.38</name>
    <name evidence="1" type="ORF">P0477B05.6</name>
</gene>
<reference evidence="2" key="2">
    <citation type="submission" date="2002-07" db="EMBL/GenBank/DDBJ databases">
        <title>Oryza sativa nipponbare(GA3) genomic DNA, chromosome 2, BAC clone:OSJNBa0010K08.</title>
        <authorList>
            <person name="Sasaki T."/>
            <person name="Matsumoto T."/>
            <person name="Katayose Y."/>
        </authorList>
    </citation>
    <scope>NUCLEOTIDE SEQUENCE</scope>
</reference>
<dbReference type="Proteomes" id="UP000000763">
    <property type="component" value="Chromosome 2"/>
</dbReference>
<evidence type="ECO:0000313" key="3">
    <source>
        <dbReference type="Proteomes" id="UP000000763"/>
    </source>
</evidence>
<reference evidence="3" key="3">
    <citation type="journal article" date="2005" name="Nature">
        <title>The map-based sequence of the rice genome.</title>
        <authorList>
            <consortium name="International rice genome sequencing project (IRGSP)"/>
            <person name="Matsumoto T."/>
            <person name="Wu J."/>
            <person name="Kanamori H."/>
            <person name="Katayose Y."/>
            <person name="Fujisawa M."/>
            <person name="Namiki N."/>
            <person name="Mizuno H."/>
            <person name="Yamamoto K."/>
            <person name="Antonio B.A."/>
            <person name="Baba T."/>
            <person name="Sakata K."/>
            <person name="Nagamura Y."/>
            <person name="Aoki H."/>
            <person name="Arikawa K."/>
            <person name="Arita K."/>
            <person name="Bito T."/>
            <person name="Chiden Y."/>
            <person name="Fujitsuka N."/>
            <person name="Fukunaka R."/>
            <person name="Hamada M."/>
            <person name="Harada C."/>
            <person name="Hayashi A."/>
            <person name="Hijishita S."/>
            <person name="Honda M."/>
            <person name="Hosokawa S."/>
            <person name="Ichikawa Y."/>
            <person name="Idonuma A."/>
            <person name="Iijima M."/>
            <person name="Ikeda M."/>
            <person name="Ikeno M."/>
            <person name="Ito K."/>
            <person name="Ito S."/>
            <person name="Ito T."/>
            <person name="Ito Y."/>
            <person name="Ito Y."/>
            <person name="Iwabuchi A."/>
            <person name="Kamiya K."/>
            <person name="Karasawa W."/>
            <person name="Kurita K."/>
            <person name="Katagiri S."/>
            <person name="Kikuta A."/>
            <person name="Kobayashi H."/>
            <person name="Kobayashi N."/>
            <person name="Machita K."/>
            <person name="Maehara T."/>
            <person name="Masukawa M."/>
            <person name="Mizubayashi T."/>
            <person name="Mukai Y."/>
            <person name="Nagasaki H."/>
            <person name="Nagata Y."/>
            <person name="Naito S."/>
            <person name="Nakashima M."/>
            <person name="Nakama Y."/>
            <person name="Nakamichi Y."/>
            <person name="Nakamura M."/>
            <person name="Meguro A."/>
            <person name="Negishi M."/>
            <person name="Ohta I."/>
            <person name="Ohta T."/>
            <person name="Okamoto M."/>
            <person name="Ono N."/>
            <person name="Saji S."/>
            <person name="Sakaguchi M."/>
            <person name="Sakai K."/>
            <person name="Shibata M."/>
            <person name="Shimokawa T."/>
            <person name="Song J."/>
            <person name="Takazaki Y."/>
            <person name="Terasawa K."/>
            <person name="Tsugane M."/>
            <person name="Tsuji K."/>
            <person name="Ueda S."/>
            <person name="Waki K."/>
            <person name="Yamagata H."/>
            <person name="Yamamoto M."/>
            <person name="Yamamoto S."/>
            <person name="Yamane H."/>
            <person name="Yoshiki S."/>
            <person name="Yoshihara R."/>
            <person name="Yukawa K."/>
            <person name="Zhong H."/>
            <person name="Yano M."/>
            <person name="Yuan Q."/>
            <person name="Ouyang S."/>
            <person name="Liu J."/>
            <person name="Jones K.M."/>
            <person name="Gansberger K."/>
            <person name="Moffat K."/>
            <person name="Hill J."/>
            <person name="Bera J."/>
            <person name="Fadrosh D."/>
            <person name="Jin S."/>
            <person name="Johri S."/>
            <person name="Kim M."/>
            <person name="Overton L."/>
            <person name="Reardon M."/>
            <person name="Tsitrin T."/>
            <person name="Vuong H."/>
            <person name="Weaver B."/>
            <person name="Ciecko A."/>
            <person name="Tallon L."/>
            <person name="Jackson J."/>
            <person name="Pai G."/>
            <person name="Aken S.V."/>
            <person name="Utterback T."/>
            <person name="Reidmuller S."/>
            <person name="Feldblyum T."/>
            <person name="Hsiao J."/>
            <person name="Zismann V."/>
            <person name="Iobst S."/>
            <person name="de Vazeille A.R."/>
            <person name="Buell C.R."/>
            <person name="Ying K."/>
            <person name="Li Y."/>
            <person name="Lu T."/>
            <person name="Huang Y."/>
            <person name="Zhao Q."/>
            <person name="Feng Q."/>
            <person name="Zhang L."/>
            <person name="Zhu J."/>
            <person name="Weng Q."/>
            <person name="Mu J."/>
            <person name="Lu Y."/>
            <person name="Fan D."/>
            <person name="Liu Y."/>
            <person name="Guan J."/>
            <person name="Zhang Y."/>
            <person name="Yu S."/>
            <person name="Liu X."/>
            <person name="Zhang Y."/>
            <person name="Hong G."/>
            <person name="Han B."/>
            <person name="Choisne N."/>
            <person name="Demange N."/>
            <person name="Orjeda G."/>
            <person name="Samain S."/>
            <person name="Cattolico L."/>
            <person name="Pelletier E."/>
            <person name="Couloux A."/>
            <person name="Segurens B."/>
            <person name="Wincker P."/>
            <person name="D'Hont A."/>
            <person name="Scarpelli C."/>
            <person name="Weissenbach J."/>
            <person name="Salanoubat M."/>
            <person name="Quetier F."/>
            <person name="Yu Y."/>
            <person name="Kim H.R."/>
            <person name="Rambo T."/>
            <person name="Currie J."/>
            <person name="Collura K."/>
            <person name="Luo M."/>
            <person name="Yang T."/>
            <person name="Ammiraju J.S.S."/>
            <person name="Engler F."/>
            <person name="Soderlund C."/>
            <person name="Wing R.A."/>
            <person name="Palmer L.E."/>
            <person name="de la Bastide M."/>
            <person name="Spiegel L."/>
            <person name="Nascimento L."/>
            <person name="Zutavern T."/>
            <person name="O'Shaughnessy A."/>
            <person name="Dike S."/>
            <person name="Dedhia N."/>
            <person name="Preston R."/>
            <person name="Balija V."/>
            <person name="McCombie W.R."/>
            <person name="Chow T."/>
            <person name="Chen H."/>
            <person name="Chung M."/>
            <person name="Chen C."/>
            <person name="Shaw J."/>
            <person name="Wu H."/>
            <person name="Hsiao K."/>
            <person name="Chao Y."/>
            <person name="Chu M."/>
            <person name="Cheng C."/>
            <person name="Hour A."/>
            <person name="Lee P."/>
            <person name="Lin S."/>
            <person name="Lin Y."/>
            <person name="Liou J."/>
            <person name="Liu S."/>
            <person name="Hsing Y."/>
            <person name="Raghuvanshi S."/>
            <person name="Mohanty A."/>
            <person name="Bharti A.K."/>
            <person name="Gaur A."/>
            <person name="Gupta V."/>
            <person name="Kumar D."/>
            <person name="Ravi V."/>
            <person name="Vij S."/>
            <person name="Kapur A."/>
            <person name="Khurana P."/>
            <person name="Khurana P."/>
            <person name="Khurana J.P."/>
            <person name="Tyagi A.K."/>
            <person name="Gaikwad K."/>
            <person name="Singh A."/>
            <person name="Dalal V."/>
            <person name="Srivastava S."/>
            <person name="Dixit A."/>
            <person name="Pal A.K."/>
            <person name="Ghazi I.A."/>
            <person name="Yadav M."/>
            <person name="Pandit A."/>
            <person name="Bhargava A."/>
            <person name="Sureshbabu K."/>
            <person name="Batra K."/>
            <person name="Sharma T.R."/>
            <person name="Mohapatra T."/>
            <person name="Singh N.K."/>
            <person name="Messing J."/>
            <person name="Nelson A.B."/>
            <person name="Fuks G."/>
            <person name="Kavchok S."/>
            <person name="Keizer G."/>
            <person name="Linton E."/>
            <person name="Llaca V."/>
            <person name="Song R."/>
            <person name="Tanyolac B."/>
            <person name="Young S."/>
            <person name="Ho-Il K."/>
            <person name="Hahn J.H."/>
            <person name="Sangsakoo G."/>
            <person name="Vanavichit A."/>
            <person name="de Mattos Luiz.A.T."/>
            <person name="Zimmer P.D."/>
            <person name="Malone G."/>
            <person name="Dellagostin O."/>
            <person name="de Oliveira A.C."/>
            <person name="Bevan M."/>
            <person name="Bancroft I."/>
            <person name="Minx P."/>
            <person name="Cordum H."/>
            <person name="Wilson R."/>
            <person name="Cheng Z."/>
            <person name="Jin W."/>
            <person name="Jiang J."/>
            <person name="Leong S.A."/>
            <person name="Iwama H."/>
            <person name="Gojobori T."/>
            <person name="Itoh T."/>
            <person name="Niimura Y."/>
            <person name="Fujii Y."/>
            <person name="Habara T."/>
            <person name="Sakai H."/>
            <person name="Sato Y."/>
            <person name="Wilson G."/>
            <person name="Kumar K."/>
            <person name="McCouch S."/>
            <person name="Juretic N."/>
            <person name="Hoen D."/>
            <person name="Wright S."/>
            <person name="Bruskiewich R."/>
            <person name="Bureau T."/>
            <person name="Miyao A."/>
            <person name="Hirochika H."/>
            <person name="Nishikawa T."/>
            <person name="Kadowaki K."/>
            <person name="Sugiura M."/>
            <person name="Burr B."/>
            <person name="Sasaki T."/>
        </authorList>
    </citation>
    <scope>NUCLEOTIDE SEQUENCE [LARGE SCALE GENOMIC DNA]</scope>
    <source>
        <strain evidence="3">cv. Nipponbare</strain>
    </source>
</reference>
<dbReference type="EMBL" id="AP005310">
    <property type="protein sequence ID" value="BAD23254.1"/>
    <property type="molecule type" value="Genomic_DNA"/>
</dbReference>
<name>Q6K4T9_ORYSJ</name>